<evidence type="ECO:0000313" key="3">
    <source>
        <dbReference type="RefSeq" id="XP_026191461.1"/>
    </source>
</evidence>
<feature type="region of interest" description="Disordered" evidence="1">
    <location>
        <begin position="643"/>
        <end position="663"/>
    </location>
</feature>
<dbReference type="GeneID" id="113146913"/>
<feature type="compositionally biased region" description="Basic and acidic residues" evidence="1">
    <location>
        <begin position="159"/>
        <end position="168"/>
    </location>
</feature>
<feature type="region of interest" description="Disordered" evidence="1">
    <location>
        <begin position="140"/>
        <end position="177"/>
    </location>
</feature>
<keyword evidence="2" id="KW-1185">Reference proteome</keyword>
<dbReference type="Proteomes" id="UP000515125">
    <property type="component" value="Unplaced"/>
</dbReference>
<gene>
    <name evidence="3" type="primary">LOC113146913</name>
</gene>
<feature type="region of interest" description="Disordered" evidence="1">
    <location>
        <begin position="367"/>
        <end position="389"/>
    </location>
</feature>
<dbReference type="OrthoDB" id="348265at2759"/>
<evidence type="ECO:0000313" key="2">
    <source>
        <dbReference type="Proteomes" id="UP000515125"/>
    </source>
</evidence>
<protein>
    <submittedName>
        <fullName evidence="3">Uncharacterized protein LOC113146913</fullName>
    </submittedName>
</protein>
<organism evidence="2 3">
    <name type="scientific">Cyclospora cayetanensis</name>
    <dbReference type="NCBI Taxonomy" id="88456"/>
    <lineage>
        <taxon>Eukaryota</taxon>
        <taxon>Sar</taxon>
        <taxon>Alveolata</taxon>
        <taxon>Apicomplexa</taxon>
        <taxon>Conoidasida</taxon>
        <taxon>Coccidia</taxon>
        <taxon>Eucoccidiorida</taxon>
        <taxon>Eimeriorina</taxon>
        <taxon>Eimeriidae</taxon>
        <taxon>Cyclospora</taxon>
    </lineage>
</organism>
<dbReference type="AlphaFoldDB" id="A0A6P6RUE1"/>
<feature type="compositionally biased region" description="Low complexity" evidence="1">
    <location>
        <begin position="148"/>
        <end position="158"/>
    </location>
</feature>
<evidence type="ECO:0000256" key="1">
    <source>
        <dbReference type="SAM" id="MobiDB-lite"/>
    </source>
</evidence>
<dbReference type="RefSeq" id="XP_026191461.1">
    <property type="nucleotide sequence ID" value="XM_026335676.1"/>
</dbReference>
<reference evidence="3" key="1">
    <citation type="submission" date="2025-08" db="UniProtKB">
        <authorList>
            <consortium name="RefSeq"/>
        </authorList>
    </citation>
    <scope>IDENTIFICATION</scope>
</reference>
<feature type="compositionally biased region" description="Low complexity" evidence="1">
    <location>
        <begin position="373"/>
        <end position="389"/>
    </location>
</feature>
<accession>A0A6P6RUE1</accession>
<proteinExistence type="predicted"/>
<name>A0A6P6RUE1_9EIME</name>
<sequence>MVIKILGKLGGKNRAFLKDSAACSPEPYFKPVLSIGLPLGLCTNTSTISSDGSGDGGGGELRGVPVDGSDGILVAAEPSSKSAFCYEAVLQLGLDRVVCLVLQLLQHADADRAAASLCYASEPLLTSVGSRIAAHPQHACGTSDLESDASGSEQSSSKGSEKKGRDIAHAASSEMQTKETAEKGLQLLQGLFAADGAASPGLCLSLCESCIAADMRYTAGRLLQQVLLLLINFDSPLSLYWLLLTTRAAAAQQSQQSQHSRQHPSSKRQLPDFCSDRVIPAGAAAQQQQLLEQEAQLLKQQQLQRDKFAAAAVTYPLDKRRAALRTKSHRDAEQLLLQQLLQALLLLACDDAVYESRQLQLAVLDKKDPPQQQPHQQTQPQGDPQTSTSSSCASFVYGLLQHCALIFAARVTPEDSASLCTGAALHELDAACVIRALTACLRLDASALLPTLHAIRALERCCTTFVMVRHADLNRMHIHIRIHILMYINAYKFFALAILATSSASRRESSEPRLTTTAFALLSLQETFYSDDMGCFEMCAEGTDARLSASLAEELLLLLVTHACLGYRGKLRLPWLLQLFALQQQEEEKLHSPFLSGVLAAAEAEAAFGAAADAAVETAKNPAAAAAAAATAAPSGAAWKLPPPIPESFPVQQQQRRQPYKGGPWWLKQSDLQRVCATAAAAPPAADWQQSLGAS</sequence>